<reference evidence="2 3" key="1">
    <citation type="journal article" date="2015" name="Genome Biol.">
        <title>Comparative genomics of Steinernema reveals deeply conserved gene regulatory networks.</title>
        <authorList>
            <person name="Dillman A.R."/>
            <person name="Macchietto M."/>
            <person name="Porter C.F."/>
            <person name="Rogers A."/>
            <person name="Williams B."/>
            <person name="Antoshechkin I."/>
            <person name="Lee M.M."/>
            <person name="Goodwin Z."/>
            <person name="Lu X."/>
            <person name="Lewis E.E."/>
            <person name="Goodrich-Blair H."/>
            <person name="Stock S.P."/>
            <person name="Adams B.J."/>
            <person name="Sternberg P.W."/>
            <person name="Mortazavi A."/>
        </authorList>
    </citation>
    <scope>NUCLEOTIDE SEQUENCE [LARGE SCALE GENOMIC DNA]</scope>
    <source>
        <strain evidence="2 3">ALL</strain>
    </source>
</reference>
<proteinExistence type="predicted"/>
<evidence type="ECO:0000313" key="2">
    <source>
        <dbReference type="EMBL" id="TKR62730.1"/>
    </source>
</evidence>
<evidence type="ECO:0000256" key="1">
    <source>
        <dbReference type="SAM" id="Phobius"/>
    </source>
</evidence>
<comment type="caution">
    <text evidence="2">The sequence shown here is derived from an EMBL/GenBank/DDBJ whole genome shotgun (WGS) entry which is preliminary data.</text>
</comment>
<gene>
    <name evidence="2" type="ORF">L596_026651</name>
</gene>
<feature type="transmembrane region" description="Helical" evidence="1">
    <location>
        <begin position="48"/>
        <end position="66"/>
    </location>
</feature>
<reference evidence="2 3" key="2">
    <citation type="journal article" date="2019" name="G3 (Bethesda)">
        <title>Hybrid Assembly of the Genome of the Entomopathogenic Nematode Steinernema carpocapsae Identifies the X-Chromosome.</title>
        <authorList>
            <person name="Serra L."/>
            <person name="Macchietto M."/>
            <person name="Macias-Munoz A."/>
            <person name="McGill C.J."/>
            <person name="Rodriguez I.M."/>
            <person name="Rodriguez B."/>
            <person name="Murad R."/>
            <person name="Mortazavi A."/>
        </authorList>
    </citation>
    <scope>NUCLEOTIDE SEQUENCE [LARGE SCALE GENOMIC DNA]</scope>
    <source>
        <strain evidence="2 3">ALL</strain>
    </source>
</reference>
<evidence type="ECO:0000313" key="3">
    <source>
        <dbReference type="Proteomes" id="UP000298663"/>
    </source>
</evidence>
<feature type="transmembrane region" description="Helical" evidence="1">
    <location>
        <begin position="7"/>
        <end position="24"/>
    </location>
</feature>
<feature type="transmembrane region" description="Helical" evidence="1">
    <location>
        <begin position="73"/>
        <end position="91"/>
    </location>
</feature>
<dbReference type="EMBL" id="AZBU02000010">
    <property type="protein sequence ID" value="TKR62730.1"/>
    <property type="molecule type" value="Genomic_DNA"/>
</dbReference>
<feature type="transmembrane region" description="Helical" evidence="1">
    <location>
        <begin position="195"/>
        <end position="215"/>
    </location>
</feature>
<feature type="transmembrane region" description="Helical" evidence="1">
    <location>
        <begin position="166"/>
        <end position="183"/>
    </location>
</feature>
<sequence length="263" mass="30643">MAQHGISHCLMAPYFIVLGIYHFIGHDSYKIGSTTLKLMGASLRSETIFALVLALNRLVLICNLHYPKFIHTLLCLFAWVFGITYFTILITPKADFLLNITTYASYFDTTKPYSIYIQQAGYYLVFVCCFLTFLVYLVLVTFLLYRRHKQRLNAAYFSEKWIFVQAFIRFVFDLILTVLYNFGSSIFGPSDLLKITTSICYILNYLFLPPLLYILMNSSIRRRLIPIRVKVEVITQGYPSSVIRRSHKNHVKCRSQNFVSNYM</sequence>
<dbReference type="Pfam" id="PF10321">
    <property type="entry name" value="7TM_GPCR_Srt"/>
    <property type="match status" value="1"/>
</dbReference>
<evidence type="ECO:0008006" key="4">
    <source>
        <dbReference type="Google" id="ProtNLM"/>
    </source>
</evidence>
<dbReference type="AlphaFoldDB" id="A0A4U5M218"/>
<dbReference type="SUPFAM" id="SSF81321">
    <property type="entry name" value="Family A G protein-coupled receptor-like"/>
    <property type="match status" value="1"/>
</dbReference>
<keyword evidence="1" id="KW-1133">Transmembrane helix</keyword>
<accession>A0A4U5M218</accession>
<keyword evidence="1" id="KW-0472">Membrane</keyword>
<dbReference type="Gene3D" id="1.20.1070.10">
    <property type="entry name" value="Rhodopsin 7-helix transmembrane proteins"/>
    <property type="match status" value="1"/>
</dbReference>
<dbReference type="OrthoDB" id="10489068at2759"/>
<dbReference type="Proteomes" id="UP000298663">
    <property type="component" value="Unassembled WGS sequence"/>
</dbReference>
<organism evidence="2 3">
    <name type="scientific">Steinernema carpocapsae</name>
    <name type="common">Entomopathogenic nematode</name>
    <dbReference type="NCBI Taxonomy" id="34508"/>
    <lineage>
        <taxon>Eukaryota</taxon>
        <taxon>Metazoa</taxon>
        <taxon>Ecdysozoa</taxon>
        <taxon>Nematoda</taxon>
        <taxon>Chromadorea</taxon>
        <taxon>Rhabditida</taxon>
        <taxon>Tylenchina</taxon>
        <taxon>Panagrolaimomorpha</taxon>
        <taxon>Strongyloidoidea</taxon>
        <taxon>Steinernematidae</taxon>
        <taxon>Steinernema</taxon>
    </lineage>
</organism>
<protein>
    <recommendedName>
        <fullName evidence="4">7TM GPCR serpentine receptor class x (Srx) domain-containing protein</fullName>
    </recommendedName>
</protein>
<feature type="transmembrane region" description="Helical" evidence="1">
    <location>
        <begin position="120"/>
        <end position="145"/>
    </location>
</feature>
<name>A0A4U5M218_STECR</name>
<dbReference type="InterPro" id="IPR019425">
    <property type="entry name" value="7TM_GPCR_serpentine_rcpt_Srt"/>
</dbReference>
<keyword evidence="1" id="KW-0812">Transmembrane</keyword>
<keyword evidence="3" id="KW-1185">Reference proteome</keyword>